<keyword evidence="3" id="KW-1185">Reference proteome</keyword>
<dbReference type="InterPro" id="IPR029068">
    <property type="entry name" value="Glyas_Bleomycin-R_OHBP_Dase"/>
</dbReference>
<dbReference type="InterPro" id="IPR028973">
    <property type="entry name" value="PhnB-like"/>
</dbReference>
<protein>
    <submittedName>
        <fullName evidence="2">VOC family protein</fullName>
    </submittedName>
</protein>
<dbReference type="Gene3D" id="3.10.180.10">
    <property type="entry name" value="2,3-Dihydroxybiphenyl 1,2-Dioxygenase, domain 1"/>
    <property type="match status" value="1"/>
</dbReference>
<name>A0ABU4G6W4_9BACL</name>
<proteinExistence type="predicted"/>
<organism evidence="2 3">
    <name type="scientific">Sporosarcina saromensis</name>
    <dbReference type="NCBI Taxonomy" id="359365"/>
    <lineage>
        <taxon>Bacteria</taxon>
        <taxon>Bacillati</taxon>
        <taxon>Bacillota</taxon>
        <taxon>Bacilli</taxon>
        <taxon>Bacillales</taxon>
        <taxon>Caryophanaceae</taxon>
        <taxon>Sporosarcina</taxon>
    </lineage>
</organism>
<evidence type="ECO:0000313" key="2">
    <source>
        <dbReference type="EMBL" id="MDW0112704.1"/>
    </source>
</evidence>
<dbReference type="Proteomes" id="UP001282284">
    <property type="component" value="Unassembled WGS sequence"/>
</dbReference>
<evidence type="ECO:0000259" key="1">
    <source>
        <dbReference type="Pfam" id="PF06983"/>
    </source>
</evidence>
<comment type="caution">
    <text evidence="2">The sequence shown here is derived from an EMBL/GenBank/DDBJ whole genome shotgun (WGS) entry which is preliminary data.</text>
</comment>
<dbReference type="Pfam" id="PF06983">
    <property type="entry name" value="3-dmu-9_3-mt"/>
    <property type="match status" value="1"/>
</dbReference>
<evidence type="ECO:0000313" key="3">
    <source>
        <dbReference type="Proteomes" id="UP001282284"/>
    </source>
</evidence>
<dbReference type="CDD" id="cd06588">
    <property type="entry name" value="PhnB_like"/>
    <property type="match status" value="1"/>
</dbReference>
<dbReference type="EMBL" id="JAUBDI010000003">
    <property type="protein sequence ID" value="MDW0112704.1"/>
    <property type="molecule type" value="Genomic_DNA"/>
</dbReference>
<reference evidence="2 3" key="1">
    <citation type="submission" date="2023-06" db="EMBL/GenBank/DDBJ databases">
        <title>Sporosarcina sp. nov., isolated from Korean traditional fermented seafood 'Jeotgal'.</title>
        <authorList>
            <person name="Yang A.I."/>
            <person name="Shin N.-R."/>
        </authorList>
    </citation>
    <scope>NUCLEOTIDE SEQUENCE [LARGE SCALE GENOMIC DNA]</scope>
    <source>
        <strain evidence="2 3">KCTC13119</strain>
    </source>
</reference>
<feature type="domain" description="PhnB-like" evidence="1">
    <location>
        <begin position="4"/>
        <end position="133"/>
    </location>
</feature>
<dbReference type="PANTHER" id="PTHR33990">
    <property type="entry name" value="PROTEIN YJDN-RELATED"/>
    <property type="match status" value="1"/>
</dbReference>
<gene>
    <name evidence="2" type="ORF">QT711_05870</name>
</gene>
<dbReference type="PANTHER" id="PTHR33990:SF1">
    <property type="entry name" value="PROTEIN YJDN"/>
    <property type="match status" value="1"/>
</dbReference>
<sequence>MAINAYVTFNGNCRQAVEFYADVYNVEKPEFMTFGQAPPNPEYPLPEEAHDRIMHTRLTINDDVIMFSDTFPGSPYVVGTNVSLVYVSKDEQELRSIFHKLKQGGRISMDIQETFWSKCYGSVKDQFGIEWQVSHEE</sequence>
<dbReference type="SUPFAM" id="SSF54593">
    <property type="entry name" value="Glyoxalase/Bleomycin resistance protein/Dihydroxybiphenyl dioxygenase"/>
    <property type="match status" value="1"/>
</dbReference>
<accession>A0ABU4G6W4</accession>